<dbReference type="InterPro" id="IPR000538">
    <property type="entry name" value="Link_dom"/>
</dbReference>
<dbReference type="InterPro" id="IPR003598">
    <property type="entry name" value="Ig_sub2"/>
</dbReference>
<dbReference type="SUPFAM" id="SSF56436">
    <property type="entry name" value="C-type lectin-like"/>
    <property type="match status" value="2"/>
</dbReference>
<keyword evidence="17" id="KW-1185">Reference proteome</keyword>
<evidence type="ECO:0000256" key="4">
    <source>
        <dbReference type="ARBA" id="ARBA00022729"/>
    </source>
</evidence>
<evidence type="ECO:0000256" key="5">
    <source>
        <dbReference type="ARBA" id="ARBA00022737"/>
    </source>
</evidence>
<dbReference type="GO" id="GO:0072534">
    <property type="term" value="C:perineuronal net"/>
    <property type="evidence" value="ECO:0007669"/>
    <property type="project" value="TreeGrafter"/>
</dbReference>
<dbReference type="InterPro" id="IPR016186">
    <property type="entry name" value="C-type_lectin-like/link_sf"/>
</dbReference>
<feature type="domain" description="Link" evidence="15">
    <location>
        <begin position="326"/>
        <end position="421"/>
    </location>
</feature>
<name>A0AAV7KRE4_PLEWA</name>
<sequence>MRLTRPRNIVAESRFLPLASAASSPLHQRGTARSQHIYIEDDPWTSLPLLIAAVNRRRENVCWPATQHLKPLSGKFLTFRLRMKRLALLLSLCLSFPPRDSHIYHLEKNYQADIPGFRYLLDPIHEVIHTKRGDNVTLPCVLRTRPKSYRVKWTKINHADPLEDIILITNGHHHRNYNQISKRSYLRRGHRHDASMVITNVTLEDEGRYRCQLVNGLDDESLTLTLRLEGVVFPYQPSQGRYQLNYYEARLACQEQDARLATYSQLYKAWTEGLEWCNAGWLLDGTVHYPIIVPREPCGGNILPGIRTYGTKDKLRDKFDAFCFTSALKGYVYFVMGPMSFKEAVHRCSAQGAEIARVGQLYAAWMFARLDRCDGGWLADGSVQLPIIIPRHRCGGYPDPGVRSLGFPNKEHRKYGVYCYSLK</sequence>
<dbReference type="InterPro" id="IPR013783">
    <property type="entry name" value="Ig-like_fold"/>
</dbReference>
<evidence type="ECO:0000256" key="10">
    <source>
        <dbReference type="ARBA" id="ARBA00056052"/>
    </source>
</evidence>
<evidence type="ECO:0000256" key="9">
    <source>
        <dbReference type="ARBA" id="ARBA00038272"/>
    </source>
</evidence>
<comment type="similarity">
    <text evidence="9">Belongs to the HAPLN family.</text>
</comment>
<evidence type="ECO:0000313" key="16">
    <source>
        <dbReference type="EMBL" id="KAJ1080789.1"/>
    </source>
</evidence>
<feature type="domain" description="Ig-like" evidence="14">
    <location>
        <begin position="115"/>
        <end position="225"/>
    </location>
</feature>
<evidence type="ECO:0000256" key="13">
    <source>
        <dbReference type="PROSITE-ProRule" id="PRU00323"/>
    </source>
</evidence>
<keyword evidence="7" id="KW-0373">Hyaluronic acid</keyword>
<keyword evidence="6 13" id="KW-1015">Disulfide bond</keyword>
<evidence type="ECO:0000256" key="6">
    <source>
        <dbReference type="ARBA" id="ARBA00023157"/>
    </source>
</evidence>
<comment type="caution">
    <text evidence="16">The sequence shown here is derived from an EMBL/GenBank/DDBJ whole genome shotgun (WGS) entry which is preliminary data.</text>
</comment>
<keyword evidence="2" id="KW-0964">Secreted</keyword>
<feature type="domain" description="Link" evidence="15">
    <location>
        <begin position="231"/>
        <end position="325"/>
    </location>
</feature>
<dbReference type="InterPro" id="IPR016187">
    <property type="entry name" value="CTDL_fold"/>
</dbReference>
<protein>
    <recommendedName>
        <fullName evidence="11">Hyaluronan and proteoglycan link protein 2</fullName>
    </recommendedName>
    <alternativeName>
        <fullName evidence="12">Brain link protein 1</fullName>
    </alternativeName>
</protein>
<gene>
    <name evidence="16" type="ORF">NDU88_000980</name>
</gene>
<dbReference type="FunFam" id="3.10.100.10:FF:000001">
    <property type="entry name" value="Hyaluronan proteoglycan link protein 1"/>
    <property type="match status" value="1"/>
</dbReference>
<dbReference type="SMART" id="SM00408">
    <property type="entry name" value="IGc2"/>
    <property type="match status" value="1"/>
</dbReference>
<dbReference type="Gene3D" id="3.10.100.10">
    <property type="entry name" value="Mannose-Binding Protein A, subunit A"/>
    <property type="match status" value="2"/>
</dbReference>
<dbReference type="Pfam" id="PF07686">
    <property type="entry name" value="V-set"/>
    <property type="match status" value="1"/>
</dbReference>
<dbReference type="InterPro" id="IPR007110">
    <property type="entry name" value="Ig-like_dom"/>
</dbReference>
<dbReference type="Proteomes" id="UP001066276">
    <property type="component" value="Chromosome 12"/>
</dbReference>
<evidence type="ECO:0000259" key="15">
    <source>
        <dbReference type="PROSITE" id="PS50963"/>
    </source>
</evidence>
<evidence type="ECO:0000256" key="8">
    <source>
        <dbReference type="ARBA" id="ARBA00023319"/>
    </source>
</evidence>
<dbReference type="PROSITE" id="PS50835">
    <property type="entry name" value="IG_LIKE"/>
    <property type="match status" value="1"/>
</dbReference>
<dbReference type="EMBL" id="JANPWB010000016">
    <property type="protein sequence ID" value="KAJ1080789.1"/>
    <property type="molecule type" value="Genomic_DNA"/>
</dbReference>
<dbReference type="InterPro" id="IPR003599">
    <property type="entry name" value="Ig_sub"/>
</dbReference>
<evidence type="ECO:0000256" key="1">
    <source>
        <dbReference type="ARBA" id="ARBA00004498"/>
    </source>
</evidence>
<dbReference type="InterPro" id="IPR050691">
    <property type="entry name" value="Hyaluronan_bind_Proteoglycan"/>
</dbReference>
<keyword evidence="8" id="KW-0393">Immunoglobulin domain</keyword>
<dbReference type="GO" id="GO:0007417">
    <property type="term" value="P:central nervous system development"/>
    <property type="evidence" value="ECO:0007669"/>
    <property type="project" value="TreeGrafter"/>
</dbReference>
<dbReference type="InterPro" id="IPR013106">
    <property type="entry name" value="Ig_V-set"/>
</dbReference>
<evidence type="ECO:0000259" key="14">
    <source>
        <dbReference type="PROSITE" id="PS50835"/>
    </source>
</evidence>
<feature type="disulfide bond" evidence="13">
    <location>
        <begin position="373"/>
        <end position="394"/>
    </location>
</feature>
<feature type="disulfide bond" evidence="13">
    <location>
        <begin position="277"/>
        <end position="298"/>
    </location>
</feature>
<dbReference type="FunFam" id="2.60.40.10:FF:000846">
    <property type="entry name" value="Hyaluronan and proteoglycan link protein 2"/>
    <property type="match status" value="1"/>
</dbReference>
<dbReference type="PRINTS" id="PR01265">
    <property type="entry name" value="LINKMODULE"/>
</dbReference>
<keyword evidence="4" id="KW-0732">Signal</keyword>
<dbReference type="GO" id="GO:0045202">
    <property type="term" value="C:synapse"/>
    <property type="evidence" value="ECO:0007669"/>
    <property type="project" value="TreeGrafter"/>
</dbReference>
<proteinExistence type="inferred from homology"/>
<evidence type="ECO:0000256" key="7">
    <source>
        <dbReference type="ARBA" id="ARBA00023290"/>
    </source>
</evidence>
<dbReference type="GO" id="GO:0005615">
    <property type="term" value="C:extracellular space"/>
    <property type="evidence" value="ECO:0007669"/>
    <property type="project" value="TreeGrafter"/>
</dbReference>
<reference evidence="16" key="1">
    <citation type="journal article" date="2022" name="bioRxiv">
        <title>Sequencing and chromosome-scale assembly of the giantPleurodeles waltlgenome.</title>
        <authorList>
            <person name="Brown T."/>
            <person name="Elewa A."/>
            <person name="Iarovenko S."/>
            <person name="Subramanian E."/>
            <person name="Araus A.J."/>
            <person name="Petzold A."/>
            <person name="Susuki M."/>
            <person name="Suzuki K.-i.T."/>
            <person name="Hayashi T."/>
            <person name="Toyoda A."/>
            <person name="Oliveira C."/>
            <person name="Osipova E."/>
            <person name="Leigh N.D."/>
            <person name="Simon A."/>
            <person name="Yun M.H."/>
        </authorList>
    </citation>
    <scope>NUCLEOTIDE SEQUENCE</scope>
    <source>
        <strain evidence="16">20211129_DDA</strain>
        <tissue evidence="16">Liver</tissue>
    </source>
</reference>
<dbReference type="SMART" id="SM00445">
    <property type="entry name" value="LINK"/>
    <property type="match status" value="2"/>
</dbReference>
<dbReference type="PROSITE" id="PS50963">
    <property type="entry name" value="LINK_2"/>
    <property type="match status" value="2"/>
</dbReference>
<dbReference type="GO" id="GO:0007155">
    <property type="term" value="P:cell adhesion"/>
    <property type="evidence" value="ECO:0007669"/>
    <property type="project" value="InterPro"/>
</dbReference>
<dbReference type="SMART" id="SM00409">
    <property type="entry name" value="IG"/>
    <property type="match status" value="1"/>
</dbReference>
<accession>A0AAV7KRE4</accession>
<dbReference type="AlphaFoldDB" id="A0AAV7KRE4"/>
<comment type="subcellular location">
    <subcellularLocation>
        <location evidence="1">Secreted</location>
        <location evidence="1">Extracellular space</location>
        <location evidence="1">Extracellular matrix</location>
    </subcellularLocation>
</comment>
<dbReference type="SUPFAM" id="SSF48726">
    <property type="entry name" value="Immunoglobulin"/>
    <property type="match status" value="1"/>
</dbReference>
<evidence type="ECO:0000256" key="11">
    <source>
        <dbReference type="ARBA" id="ARBA00069065"/>
    </source>
</evidence>
<dbReference type="GO" id="GO:0005540">
    <property type="term" value="F:hyaluronic acid binding"/>
    <property type="evidence" value="ECO:0007669"/>
    <property type="project" value="UniProtKB-KW"/>
</dbReference>
<dbReference type="Gene3D" id="2.60.40.10">
    <property type="entry name" value="Immunoglobulins"/>
    <property type="match status" value="1"/>
</dbReference>
<evidence type="ECO:0000256" key="2">
    <source>
        <dbReference type="ARBA" id="ARBA00022525"/>
    </source>
</evidence>
<evidence type="ECO:0000313" key="17">
    <source>
        <dbReference type="Proteomes" id="UP001066276"/>
    </source>
</evidence>
<keyword evidence="5" id="KW-0677">Repeat</keyword>
<dbReference type="PROSITE" id="PS01241">
    <property type="entry name" value="LINK_1"/>
    <property type="match status" value="1"/>
</dbReference>
<dbReference type="GO" id="GO:0001501">
    <property type="term" value="P:skeletal system development"/>
    <property type="evidence" value="ECO:0007669"/>
    <property type="project" value="TreeGrafter"/>
</dbReference>
<comment type="caution">
    <text evidence="13">Lacks conserved residue(s) required for the propagation of feature annotation.</text>
</comment>
<dbReference type="Pfam" id="PF00193">
    <property type="entry name" value="Xlink"/>
    <property type="match status" value="2"/>
</dbReference>
<dbReference type="CDD" id="cd03519">
    <property type="entry name" value="Link_domain_HAPLN_module_2"/>
    <property type="match status" value="1"/>
</dbReference>
<keyword evidence="3" id="KW-0272">Extracellular matrix</keyword>
<organism evidence="16 17">
    <name type="scientific">Pleurodeles waltl</name>
    <name type="common">Iberian ribbed newt</name>
    <dbReference type="NCBI Taxonomy" id="8319"/>
    <lineage>
        <taxon>Eukaryota</taxon>
        <taxon>Metazoa</taxon>
        <taxon>Chordata</taxon>
        <taxon>Craniata</taxon>
        <taxon>Vertebrata</taxon>
        <taxon>Euteleostomi</taxon>
        <taxon>Amphibia</taxon>
        <taxon>Batrachia</taxon>
        <taxon>Caudata</taxon>
        <taxon>Salamandroidea</taxon>
        <taxon>Salamandridae</taxon>
        <taxon>Pleurodelinae</taxon>
        <taxon>Pleurodeles</taxon>
    </lineage>
</organism>
<dbReference type="InterPro" id="IPR036179">
    <property type="entry name" value="Ig-like_dom_sf"/>
</dbReference>
<dbReference type="PANTHER" id="PTHR22804:SF8">
    <property type="entry name" value="HYALURONAN AND PROTEOGLYCAN LINK PROTEIN 2"/>
    <property type="match status" value="1"/>
</dbReference>
<evidence type="ECO:0000256" key="12">
    <source>
        <dbReference type="ARBA" id="ARBA00082810"/>
    </source>
</evidence>
<dbReference type="SMART" id="SM00406">
    <property type="entry name" value="IGv"/>
    <property type="match status" value="1"/>
</dbReference>
<dbReference type="PANTHER" id="PTHR22804">
    <property type="entry name" value="AGGRECAN/VERSICAN PROTEOGLYCAN"/>
    <property type="match status" value="1"/>
</dbReference>
<dbReference type="FunFam" id="3.10.100.10:FF:000002">
    <property type="entry name" value="Hyaluronan proteoglycan link protein 1"/>
    <property type="match status" value="1"/>
</dbReference>
<dbReference type="GO" id="GO:0002052">
    <property type="term" value="P:positive regulation of neuroblast proliferation"/>
    <property type="evidence" value="ECO:0007669"/>
    <property type="project" value="TreeGrafter"/>
</dbReference>
<comment type="function">
    <text evidence="10">Mediates a firm binding of versican V2 to hyaluronic acid. May play a pivotal role in the formation of the hyaluronan-associated matrix in the central nervous system (CNS) which facilitates neuronal conduction and general structural stabilization. Binds to hyaluronic acid.</text>
</comment>
<dbReference type="GO" id="GO:0010001">
    <property type="term" value="P:glial cell differentiation"/>
    <property type="evidence" value="ECO:0007669"/>
    <property type="project" value="TreeGrafter"/>
</dbReference>
<evidence type="ECO:0000256" key="3">
    <source>
        <dbReference type="ARBA" id="ARBA00022530"/>
    </source>
</evidence>
<dbReference type="CDD" id="cd03518">
    <property type="entry name" value="Link_domain_HAPLN_module_1"/>
    <property type="match status" value="1"/>
</dbReference>